<dbReference type="SUPFAM" id="SSF56112">
    <property type="entry name" value="Protein kinase-like (PK-like)"/>
    <property type="match status" value="2"/>
</dbReference>
<dbReference type="GeneID" id="108045506"/>
<sequence>MGLRLSKRKQTFEVKTSESVNLGPKWLNETQFEELLAANIADFSKIVGFRVKPAMAPGENYATQMLRISIDVELTDKSAKQVSFMMKVAHDTPQMNEMLAMANFFTSENAAYIDILPKMNELYKAKGLDITFAPQAFKLDSTKEPKLANTVLMNDLGQNGFKNFNRLECLNFEQAKFALMKLAQFHAAGAMMVQVHGPYPDVFLYGMMGNNMDAIRAFLEGMLGSFRTSFLANLKNFKNGEEYRETLEKVLAGLTAEFIKIGDIDPSEFNVLNHGDCWMNNLLFKVDSKGDVVDMTFVDFQNPKYGTPAMDLLYFIMTSVHIDYKLDCFDFFIRHYHEQLTKHLDILGFTGRQPSLKELHIKLINCGAWALFPTIAVLPVVLLDPTQSATFENFLGDTEAGVNFKNTLYANKRYQGYVERILPWLKNRGFLEASPEPISAQPAQKPLNQSEPENPDQILDWLTFSDFKEIITSTEPEFEKIISGSWKLATKPGDNYASKLIKVDIEAQLKDNRSKSLSYILKVQTSNDMINFSDFNLFPKEIEMYSTYVPAFEQLYKDAGLPVTFSAKSFRISKDVSAEYIILENLQTGAFKMCDRMKGMDLEHTKCTLKKLAQWHAASLKYKELKGPYPPKYNNGMFTEQTACVFKPMFAQSQKAFLEIVSKFGGVEEYLHKLPAIFESHIDKIIEDAKINEKEFNVLNHGDAWINNIMFQYDSEGHVKETLLIDHQVTKYGNPAQDLYYFLMSSTQLDIKVDQFDYLIRWYHQNLEEHAKLLKYNGFVPSLKELHIILLEHPIYAAGTVFSTLTICLNKADDNFSTDGLFKDGKEGDTMRSELFGNERYRANIERVMPWINRRGLLDAFAAEKAL</sequence>
<dbReference type="SMART" id="SM00587">
    <property type="entry name" value="CHK"/>
    <property type="match status" value="2"/>
</dbReference>
<dbReference type="EnsemblMetazoa" id="XM_017124852.2">
    <property type="protein sequence ID" value="XP_016980341.2"/>
    <property type="gene ID" value="LOC108045506"/>
</dbReference>
<name>A0ABM5HHB1_DRORH</name>
<dbReference type="Gene3D" id="3.90.1200.10">
    <property type="match status" value="2"/>
</dbReference>
<dbReference type="Pfam" id="PF02958">
    <property type="entry name" value="EcKL"/>
    <property type="match status" value="2"/>
</dbReference>
<evidence type="ECO:0000259" key="1">
    <source>
        <dbReference type="SMART" id="SM00587"/>
    </source>
</evidence>
<dbReference type="RefSeq" id="XP_016980341.2">
    <property type="nucleotide sequence ID" value="XM_017124852.2"/>
</dbReference>
<proteinExistence type="predicted"/>
<dbReference type="PANTHER" id="PTHR11012:SF6">
    <property type="entry name" value="CHK DOMAIN OV1-RELATED"/>
    <property type="match status" value="1"/>
</dbReference>
<evidence type="ECO:0000313" key="3">
    <source>
        <dbReference type="Proteomes" id="UP001652680"/>
    </source>
</evidence>
<dbReference type="InterPro" id="IPR011009">
    <property type="entry name" value="Kinase-like_dom_sf"/>
</dbReference>
<dbReference type="Proteomes" id="UP001652680">
    <property type="component" value="Unassembled WGS sequence"/>
</dbReference>
<reference evidence="2" key="2">
    <citation type="submission" date="2025-05" db="UniProtKB">
        <authorList>
            <consortium name="EnsemblMetazoa"/>
        </authorList>
    </citation>
    <scope>IDENTIFICATION</scope>
</reference>
<organism evidence="2 3">
    <name type="scientific">Drosophila rhopaloa</name>
    <name type="common">Fruit fly</name>
    <dbReference type="NCBI Taxonomy" id="1041015"/>
    <lineage>
        <taxon>Eukaryota</taxon>
        <taxon>Metazoa</taxon>
        <taxon>Ecdysozoa</taxon>
        <taxon>Arthropoda</taxon>
        <taxon>Hexapoda</taxon>
        <taxon>Insecta</taxon>
        <taxon>Pterygota</taxon>
        <taxon>Neoptera</taxon>
        <taxon>Endopterygota</taxon>
        <taxon>Diptera</taxon>
        <taxon>Brachycera</taxon>
        <taxon>Muscomorpha</taxon>
        <taxon>Ephydroidea</taxon>
        <taxon>Drosophilidae</taxon>
        <taxon>Drosophila</taxon>
        <taxon>Sophophora</taxon>
    </lineage>
</organism>
<reference evidence="3" key="1">
    <citation type="journal article" date="2021" name="Elife">
        <title>Highly contiguous assemblies of 101 drosophilid genomes.</title>
        <authorList>
            <person name="Kim B.Y."/>
            <person name="Wang J.R."/>
            <person name="Miller D.E."/>
            <person name="Barmina O."/>
            <person name="Delaney E."/>
            <person name="Thompson A."/>
            <person name="Comeault A.A."/>
            <person name="Peede D."/>
            <person name="D'Agostino E.R."/>
            <person name="Pelaez J."/>
            <person name="Aguilar J.M."/>
            <person name="Haji D."/>
            <person name="Matsunaga T."/>
            <person name="Armstrong E.E."/>
            <person name="Zych M."/>
            <person name="Ogawa Y."/>
            <person name="Stamenkovic-Radak M."/>
            <person name="Jelic M."/>
            <person name="Veselinovic M.S."/>
            <person name="Tanaskovic M."/>
            <person name="Eric P."/>
            <person name="Gao J.J."/>
            <person name="Katoh T.K."/>
            <person name="Toda M.J."/>
            <person name="Watabe H."/>
            <person name="Watada M."/>
            <person name="Davis J.S."/>
            <person name="Moyle L.C."/>
            <person name="Manoli G."/>
            <person name="Bertolini E."/>
            <person name="Kostal V."/>
            <person name="Hawley R.S."/>
            <person name="Takahashi A."/>
            <person name="Jones C.D."/>
            <person name="Price D.K."/>
            <person name="Whiteman N."/>
            <person name="Kopp A."/>
            <person name="Matute D.R."/>
            <person name="Petrov D.A."/>
        </authorList>
    </citation>
    <scope>NUCLEOTIDE SEQUENCE [LARGE SCALE GENOMIC DNA]</scope>
</reference>
<dbReference type="PANTHER" id="PTHR11012">
    <property type="entry name" value="PROTEIN KINASE-LIKE DOMAIN-CONTAINING"/>
    <property type="match status" value="1"/>
</dbReference>
<keyword evidence="3" id="KW-1185">Reference proteome</keyword>
<feature type="domain" description="CHK kinase-like" evidence="1">
    <location>
        <begin position="581"/>
        <end position="773"/>
    </location>
</feature>
<dbReference type="InterPro" id="IPR004119">
    <property type="entry name" value="EcKL"/>
</dbReference>
<protein>
    <recommendedName>
        <fullName evidence="1">CHK kinase-like domain-containing protein</fullName>
    </recommendedName>
</protein>
<feature type="domain" description="CHK kinase-like" evidence="1">
    <location>
        <begin position="151"/>
        <end position="346"/>
    </location>
</feature>
<accession>A0ABM5HHB1</accession>
<dbReference type="InterPro" id="IPR015897">
    <property type="entry name" value="CHK_kinase-like"/>
</dbReference>
<evidence type="ECO:0000313" key="2">
    <source>
        <dbReference type="EnsemblMetazoa" id="XP_016980341.2"/>
    </source>
</evidence>